<keyword evidence="2" id="KW-0496">Mitochondrion</keyword>
<dbReference type="InterPro" id="IPR007763">
    <property type="entry name" value="NDUFA12"/>
</dbReference>
<keyword evidence="2" id="KW-0679">Respiratory chain</keyword>
<dbReference type="FunCoup" id="A0A6P8HZ81">
    <property type="interactions" value="1716"/>
</dbReference>
<comment type="subcellular location">
    <subcellularLocation>
        <location evidence="2">Mitochondrion inner membrane</location>
        <topology evidence="2">Peripheral membrane protein</topology>
        <orientation evidence="2">Matrix side</orientation>
    </subcellularLocation>
</comment>
<dbReference type="Pfam" id="PF05071">
    <property type="entry name" value="NDUFA12"/>
    <property type="match status" value="1"/>
</dbReference>
<dbReference type="KEGG" id="aten:116294500"/>
<dbReference type="Proteomes" id="UP000515163">
    <property type="component" value="Unplaced"/>
</dbReference>
<gene>
    <name evidence="4" type="primary">LOC116294500</name>
</gene>
<evidence type="ECO:0000256" key="2">
    <source>
        <dbReference type="RuleBase" id="RU363103"/>
    </source>
</evidence>
<dbReference type="GO" id="GO:0045271">
    <property type="term" value="C:respiratory chain complex I"/>
    <property type="evidence" value="ECO:0007669"/>
    <property type="project" value="InterPro"/>
</dbReference>
<dbReference type="OrthoDB" id="274641at2759"/>
<dbReference type="GeneID" id="116294500"/>
<keyword evidence="2" id="KW-0999">Mitochondrion inner membrane</keyword>
<dbReference type="AlphaFoldDB" id="A0A6P8HZ81"/>
<keyword evidence="3" id="KW-1185">Reference proteome</keyword>
<keyword evidence="2" id="KW-0472">Membrane</keyword>
<evidence type="ECO:0000313" key="3">
    <source>
        <dbReference type="Proteomes" id="UP000515163"/>
    </source>
</evidence>
<keyword evidence="2" id="KW-0249">Electron transport</keyword>
<comment type="similarity">
    <text evidence="1 2">Belongs to the complex I NDUFA12 subunit family.</text>
</comment>
<evidence type="ECO:0000313" key="4">
    <source>
        <dbReference type="RefSeq" id="XP_031557980.1"/>
    </source>
</evidence>
<name>A0A6P8HZ81_ACTTE</name>
<accession>A0A6P8HZ81</accession>
<dbReference type="PANTHER" id="PTHR12910:SF2">
    <property type="entry name" value="NADH DEHYDROGENASE [UBIQUINONE] 1 ALPHA SUBCOMPLEX SUBUNIT 12"/>
    <property type="match status" value="1"/>
</dbReference>
<dbReference type="GO" id="GO:0005743">
    <property type="term" value="C:mitochondrial inner membrane"/>
    <property type="evidence" value="ECO:0007669"/>
    <property type="project" value="UniProtKB-SubCell"/>
</dbReference>
<sequence length="134" mass="16257">MSKIQKSLDFMKKIGGVQGAFWRFLREGTARVGTCVGEDKYGNKYYENDWYFFSRNRWVVYPYAGRLEYDGSQILPEWHRWMHYMTDETPVQSKPVQRKFLMDHERNYTGTKREYVPYSTTRPKIESWQPPKNY</sequence>
<keyword evidence="2" id="KW-0813">Transport</keyword>
<reference evidence="4" key="1">
    <citation type="submission" date="2025-08" db="UniProtKB">
        <authorList>
            <consortium name="RefSeq"/>
        </authorList>
    </citation>
    <scope>IDENTIFICATION</scope>
    <source>
        <tissue evidence="4">Tentacle</tissue>
    </source>
</reference>
<comment type="function">
    <text evidence="2">Accessory subunit of the mitochondrial membrane respiratory chain NADH dehydrogenase (Complex I), that is believed not to be involved in catalysis. Complex I functions in the transfer of electrons from NADH to the respiratory chain. The immediate electron acceptor for the enzyme is believed to be ubiquinone.</text>
</comment>
<organism evidence="3 4">
    <name type="scientific">Actinia tenebrosa</name>
    <name type="common">Australian red waratah sea anemone</name>
    <dbReference type="NCBI Taxonomy" id="6105"/>
    <lineage>
        <taxon>Eukaryota</taxon>
        <taxon>Metazoa</taxon>
        <taxon>Cnidaria</taxon>
        <taxon>Anthozoa</taxon>
        <taxon>Hexacorallia</taxon>
        <taxon>Actiniaria</taxon>
        <taxon>Actiniidae</taxon>
        <taxon>Actinia</taxon>
    </lineage>
</organism>
<comment type="subunit">
    <text evidence="2">Complex I is composed of 45 different subunits.</text>
</comment>
<dbReference type="InParanoid" id="A0A6P8HZ81"/>
<dbReference type="RefSeq" id="XP_031557980.1">
    <property type="nucleotide sequence ID" value="XM_031702120.1"/>
</dbReference>
<proteinExistence type="inferred from homology"/>
<dbReference type="PANTHER" id="PTHR12910">
    <property type="entry name" value="NADH-UBIQUINONE OXIDOREDUCTASE SUBUNIT B17.2"/>
    <property type="match status" value="1"/>
</dbReference>
<evidence type="ECO:0000256" key="1">
    <source>
        <dbReference type="ARBA" id="ARBA00007355"/>
    </source>
</evidence>
<dbReference type="GO" id="GO:0006979">
    <property type="term" value="P:response to oxidative stress"/>
    <property type="evidence" value="ECO:0007669"/>
    <property type="project" value="TreeGrafter"/>
</dbReference>
<protein>
    <recommendedName>
        <fullName evidence="2">NADH dehydrogenase [ubiquinone] 1 alpha subcomplex subunit 12</fullName>
    </recommendedName>
</protein>